<evidence type="ECO:0000259" key="2">
    <source>
        <dbReference type="Pfam" id="PF15928"/>
    </source>
</evidence>
<keyword evidence="1" id="KW-0175">Coiled coil</keyword>
<proteinExistence type="predicted"/>
<feature type="coiled-coil region" evidence="1">
    <location>
        <begin position="303"/>
        <end position="360"/>
    </location>
</feature>
<dbReference type="Gene3D" id="3.40.30.10">
    <property type="entry name" value="Glutaredoxin"/>
    <property type="match status" value="1"/>
</dbReference>
<dbReference type="InterPro" id="IPR051766">
    <property type="entry name" value="TXND_domain-containing"/>
</dbReference>
<dbReference type="Pfam" id="PF15928">
    <property type="entry name" value="DUF4746"/>
    <property type="match status" value="1"/>
</dbReference>
<protein>
    <submittedName>
        <fullName evidence="4">Uncharacterized protein LOC118266021 isoform X2</fullName>
    </submittedName>
</protein>
<dbReference type="RefSeq" id="XP_050550871.1">
    <property type="nucleotide sequence ID" value="XM_050694914.1"/>
</dbReference>
<reference evidence="4" key="1">
    <citation type="submission" date="2025-08" db="UniProtKB">
        <authorList>
            <consortium name="RefSeq"/>
        </authorList>
    </citation>
    <scope>IDENTIFICATION</scope>
    <source>
        <tissue evidence="4">Whole larval tissue</tissue>
    </source>
</reference>
<evidence type="ECO:0000256" key="1">
    <source>
        <dbReference type="SAM" id="Coils"/>
    </source>
</evidence>
<sequence>MARKKVELFIEIHNEKDFHLILKTNKKFLICAEIFSNAFGPCSALDRLFSTIKMNWSDGKLILLKVPADEIEVLQRFRHQSEPVYMFISNARVTKVFRGVDPITFAEVAKYELYCFQRWKDGHPVDRPLYQLDEVTPDEMEWMATRKLEKDQESSALNARRSARQAIRKHHRAELMVPFLTDINFVIFWPHCFHAHPELYEQWDANNIIMIGREEIDISEDKVADIFYAGDAPLNEASLHKLKSGPVLAICFRLLNADVNFVSLVRRILYEEVPPYDETQDSQSLRSLKTAFDRYKTYSPFKEDVWRQRREEEEQRRQEEKKRQARFLSETRRLAREAALEATEAKKKEKEQRKLELLKTGNLEALAALDTKSCDYLPAAVSRVSLIFQEDLEEEEEEFVIDENEYFPPAGLLIPGFYAPPNDIAKANGLAVLFPKLVLERVTPHPEFLPQHVLALLEINKRHKAIEAIAPFKHAIINMGIFEASSPYHSVHIAYTVKQFDTLDSTSLNLDIMRLAFMLSMEVDVPLLHLMDLNPLHVSRDCSAGEEECAAMFPVNYGDDYDQFEDFN</sequence>
<keyword evidence="3" id="KW-1185">Reference proteome</keyword>
<dbReference type="InterPro" id="IPR031827">
    <property type="entry name" value="DUF4746"/>
</dbReference>
<feature type="domain" description="DUF4746" evidence="2">
    <location>
        <begin position="240"/>
        <end position="562"/>
    </location>
</feature>
<evidence type="ECO:0000313" key="3">
    <source>
        <dbReference type="Proteomes" id="UP000829999"/>
    </source>
</evidence>
<dbReference type="PANTHER" id="PTHR46135">
    <property type="entry name" value="NME/NM23 FAMILY MEMBER 8"/>
    <property type="match status" value="1"/>
</dbReference>
<organism evidence="3 4">
    <name type="scientific">Spodoptera frugiperda</name>
    <name type="common">Fall armyworm</name>
    <dbReference type="NCBI Taxonomy" id="7108"/>
    <lineage>
        <taxon>Eukaryota</taxon>
        <taxon>Metazoa</taxon>
        <taxon>Ecdysozoa</taxon>
        <taxon>Arthropoda</taxon>
        <taxon>Hexapoda</taxon>
        <taxon>Insecta</taxon>
        <taxon>Pterygota</taxon>
        <taxon>Neoptera</taxon>
        <taxon>Endopterygota</taxon>
        <taxon>Lepidoptera</taxon>
        <taxon>Glossata</taxon>
        <taxon>Ditrysia</taxon>
        <taxon>Noctuoidea</taxon>
        <taxon>Noctuidae</taxon>
        <taxon>Amphipyrinae</taxon>
        <taxon>Spodoptera</taxon>
    </lineage>
</organism>
<dbReference type="GeneID" id="118266021"/>
<dbReference type="Proteomes" id="UP000829999">
    <property type="component" value="Chromosome 7"/>
</dbReference>
<name>A0A9R0DPB0_SPOFR</name>
<dbReference type="SUPFAM" id="SSF52833">
    <property type="entry name" value="Thioredoxin-like"/>
    <property type="match status" value="1"/>
</dbReference>
<dbReference type="InterPro" id="IPR036249">
    <property type="entry name" value="Thioredoxin-like_sf"/>
</dbReference>
<dbReference type="AlphaFoldDB" id="A0A9R0DPB0"/>
<dbReference type="PANTHER" id="PTHR46135:SF3">
    <property type="entry name" value="NME_NM23 FAMILY MEMBER 8"/>
    <property type="match status" value="1"/>
</dbReference>
<evidence type="ECO:0000313" key="4">
    <source>
        <dbReference type="RefSeq" id="XP_050550871.1"/>
    </source>
</evidence>
<accession>A0A9R0DPB0</accession>
<gene>
    <name evidence="4" type="primary">LOC118266021</name>
</gene>